<comment type="caution">
    <text evidence="6">The sequence shown here is derived from an EMBL/GenBank/DDBJ whole genome shotgun (WGS) entry which is preliminary data.</text>
</comment>
<evidence type="ECO:0000256" key="5">
    <source>
        <dbReference type="SAM" id="MobiDB-lite"/>
    </source>
</evidence>
<dbReference type="PANTHER" id="PTHR31791:SF9">
    <property type="entry name" value="FRIGIDA-LIKE PROTEIN"/>
    <property type="match status" value="1"/>
</dbReference>
<comment type="similarity">
    <text evidence="1 4">Belongs to the Frigida family.</text>
</comment>
<evidence type="ECO:0000256" key="2">
    <source>
        <dbReference type="ARBA" id="ARBA00022782"/>
    </source>
</evidence>
<dbReference type="Pfam" id="PF07899">
    <property type="entry name" value="Frigida"/>
    <property type="match status" value="1"/>
</dbReference>
<feature type="non-terminal residue" evidence="6">
    <location>
        <position position="1"/>
    </location>
</feature>
<evidence type="ECO:0000256" key="1">
    <source>
        <dbReference type="ARBA" id="ARBA00008956"/>
    </source>
</evidence>
<keyword evidence="2 4" id="KW-0221">Differentiation</keyword>
<protein>
    <recommendedName>
        <fullName evidence="4">FRIGIDA-like protein</fullName>
    </recommendedName>
</protein>
<evidence type="ECO:0000256" key="3">
    <source>
        <dbReference type="ARBA" id="ARBA00023089"/>
    </source>
</evidence>
<evidence type="ECO:0000313" key="7">
    <source>
        <dbReference type="Proteomes" id="UP000324897"/>
    </source>
</evidence>
<evidence type="ECO:0000256" key="4">
    <source>
        <dbReference type="RuleBase" id="RU364012"/>
    </source>
</evidence>
<dbReference type="Proteomes" id="UP000324897">
    <property type="component" value="Chromosome 5"/>
</dbReference>
<feature type="region of interest" description="Disordered" evidence="5">
    <location>
        <begin position="87"/>
        <end position="163"/>
    </location>
</feature>
<keyword evidence="4" id="KW-0217">Developmental protein</keyword>
<feature type="region of interest" description="Disordered" evidence="5">
    <location>
        <begin position="188"/>
        <end position="213"/>
    </location>
</feature>
<dbReference type="AlphaFoldDB" id="A0A5J9WDM9"/>
<dbReference type="GO" id="GO:0030154">
    <property type="term" value="P:cell differentiation"/>
    <property type="evidence" value="ECO:0007669"/>
    <property type="project" value="UniProtKB-KW"/>
</dbReference>
<gene>
    <name evidence="6" type="ORF">EJB05_05814</name>
</gene>
<feature type="compositionally biased region" description="Basic and acidic residues" evidence="5">
    <location>
        <begin position="114"/>
        <end position="131"/>
    </location>
</feature>
<dbReference type="GO" id="GO:0009908">
    <property type="term" value="P:flower development"/>
    <property type="evidence" value="ECO:0007669"/>
    <property type="project" value="UniProtKB-KW"/>
</dbReference>
<dbReference type="EMBL" id="RWGY01000004">
    <property type="protein sequence ID" value="TVU46288.1"/>
    <property type="molecule type" value="Genomic_DNA"/>
</dbReference>
<accession>A0A5J9WDM9</accession>
<sequence length="413" mass="44390">MTPAELESAFAALAAKKQRLRESFDRLAACSPVPIPFRWEDIDAHLSSVQSAIAVRFRQLNSFPLYPAFVAGGPTTVAERVEHPVEHLAEEDPEPGVEPGVREEAQGGNAGDGDEAKDANFGKEAEGDKGDVGGASEGRRVQQGGEVGNERGELAIEDEASGGVMEAMAASPREGGDEVKMADCDEAANASADDDEAEEGEAKWPSPRATVAGGGEKAMARTIAAACANMDASTLVDTLFQYCRSSLLPARRAFLPALFGAADPHALVVRAVGGFLARPARMTYRSWGNCVALLDCVPHLTGTTGPSADTLEQAERLALDWKEMMVGKTGSCRDISRLAGWGLFTFLASYNIVLEFEAEEIIRLFDNIPPDLKENCIELCKHLGLIEKMTGMTRSIIWLEMGNHLMLSDWHVL</sequence>
<keyword evidence="7" id="KW-1185">Reference proteome</keyword>
<proteinExistence type="inferred from homology"/>
<dbReference type="InterPro" id="IPR012474">
    <property type="entry name" value="Frigida"/>
</dbReference>
<name>A0A5J9WDM9_9POAL</name>
<dbReference type="PANTHER" id="PTHR31791">
    <property type="entry name" value="FRIGIDA-LIKE PROTEIN 3-RELATED"/>
    <property type="match status" value="1"/>
</dbReference>
<evidence type="ECO:0000313" key="6">
    <source>
        <dbReference type="EMBL" id="TVU46288.1"/>
    </source>
</evidence>
<keyword evidence="3 4" id="KW-0287">Flowering</keyword>
<organism evidence="6 7">
    <name type="scientific">Eragrostis curvula</name>
    <name type="common">weeping love grass</name>
    <dbReference type="NCBI Taxonomy" id="38414"/>
    <lineage>
        <taxon>Eukaryota</taxon>
        <taxon>Viridiplantae</taxon>
        <taxon>Streptophyta</taxon>
        <taxon>Embryophyta</taxon>
        <taxon>Tracheophyta</taxon>
        <taxon>Spermatophyta</taxon>
        <taxon>Magnoliopsida</taxon>
        <taxon>Liliopsida</taxon>
        <taxon>Poales</taxon>
        <taxon>Poaceae</taxon>
        <taxon>PACMAD clade</taxon>
        <taxon>Chloridoideae</taxon>
        <taxon>Eragrostideae</taxon>
        <taxon>Eragrostidinae</taxon>
        <taxon>Eragrostis</taxon>
    </lineage>
</organism>
<dbReference type="Gramene" id="TVU46288">
    <property type="protein sequence ID" value="TVU46288"/>
    <property type="gene ID" value="EJB05_05814"/>
</dbReference>
<reference evidence="6 7" key="1">
    <citation type="journal article" date="2019" name="Sci. Rep.">
        <title>A high-quality genome of Eragrostis curvula grass provides insights into Poaceae evolution and supports new strategies to enhance forage quality.</title>
        <authorList>
            <person name="Carballo J."/>
            <person name="Santos B.A.C.M."/>
            <person name="Zappacosta D."/>
            <person name="Garbus I."/>
            <person name="Selva J.P."/>
            <person name="Gallo C.A."/>
            <person name="Diaz A."/>
            <person name="Albertini E."/>
            <person name="Caccamo M."/>
            <person name="Echenique V."/>
        </authorList>
    </citation>
    <scope>NUCLEOTIDE SEQUENCE [LARGE SCALE GENOMIC DNA]</scope>
    <source>
        <strain evidence="7">cv. Victoria</strain>
        <tissue evidence="6">Leaf</tissue>
    </source>
</reference>
<dbReference type="OrthoDB" id="1166059at2759"/>